<dbReference type="Proteomes" id="UP000019812">
    <property type="component" value="Unassembled WGS sequence"/>
</dbReference>
<feature type="coiled-coil region" evidence="1">
    <location>
        <begin position="192"/>
        <end position="252"/>
    </location>
</feature>
<dbReference type="InterPro" id="IPR021451">
    <property type="entry name" value="DUF3102"/>
</dbReference>
<evidence type="ECO:0000256" key="1">
    <source>
        <dbReference type="SAM" id="Coils"/>
    </source>
</evidence>
<gene>
    <name evidence="2" type="ORF">CAPSK01_004018</name>
</gene>
<proteinExistence type="predicted"/>
<evidence type="ECO:0008006" key="4">
    <source>
        <dbReference type="Google" id="ProtNLM"/>
    </source>
</evidence>
<protein>
    <recommendedName>
        <fullName evidence="4">DUF3102 domain-containing protein</fullName>
    </recommendedName>
</protein>
<name>A0A084XW09_9PROT</name>
<dbReference type="RefSeq" id="WP_273703974.1">
    <property type="nucleotide sequence ID" value="NZ_JDSS02000039.1"/>
</dbReference>
<accession>A0A084XW09</accession>
<reference evidence="2 3" key="1">
    <citation type="submission" date="2014-07" db="EMBL/GenBank/DDBJ databases">
        <title>Expanding our view of genomic diversity in Candidatus Accumulibacter clades.</title>
        <authorList>
            <person name="Skennerton C.T."/>
            <person name="Barr J.J."/>
            <person name="Slater F.R."/>
            <person name="Bond P.L."/>
            <person name="Tyson G.W."/>
        </authorList>
    </citation>
    <scope>NUCLEOTIDE SEQUENCE [LARGE SCALE GENOMIC DNA]</scope>
    <source>
        <strain evidence="3">SK-01</strain>
    </source>
</reference>
<comment type="caution">
    <text evidence="2">The sequence shown here is derived from an EMBL/GenBank/DDBJ whole genome shotgun (WGS) entry which is preliminary data.</text>
</comment>
<dbReference type="AlphaFoldDB" id="A0A084XW09"/>
<dbReference type="EMBL" id="JDSS02000039">
    <property type="protein sequence ID" value="KFB66653.1"/>
    <property type="molecule type" value="Genomic_DNA"/>
</dbReference>
<dbReference type="Pfam" id="PF11300">
    <property type="entry name" value="DUF3102"/>
    <property type="match status" value="1"/>
</dbReference>
<evidence type="ECO:0000313" key="2">
    <source>
        <dbReference type="EMBL" id="KFB66653.1"/>
    </source>
</evidence>
<keyword evidence="1" id="KW-0175">Coiled coil</keyword>
<dbReference type="STRING" id="1457154.CAPSK01_004018"/>
<sequence>MSELTQVGFDYAALPVDAALTARAAAERIKLRLKRTVEDIIEIGRELAAVKEELPHGQFLPWIAAEFEMSRQTADNFEAVYKRFGNGKLLNFSNLKPSILYALSAPSTPESVIDKAVAKAESGEKVTVADVRDWKALEAELEIEKRRNREWMEQSKANRDKIRALELDLSAALDRPVPKPEIQVVEKTPADYEAFKARAVSMAEEIATLKKKQVDLVQQQVTAKLREREKEIAELDRQVRSAEALLASLNQQIDSYSSIERMTRLQRDLIEKTRSALVDLASHLEGLTPLENDPETDRLWDALADMLRNGAAAVEYFLGNAKPALTVIRGSAA</sequence>
<evidence type="ECO:0000313" key="3">
    <source>
        <dbReference type="Proteomes" id="UP000019812"/>
    </source>
</evidence>
<organism evidence="2 3">
    <name type="scientific">Candidatus Accumulibacter vicinus</name>
    <dbReference type="NCBI Taxonomy" id="2954382"/>
    <lineage>
        <taxon>Bacteria</taxon>
        <taxon>Pseudomonadati</taxon>
        <taxon>Pseudomonadota</taxon>
        <taxon>Betaproteobacteria</taxon>
        <taxon>Candidatus Accumulibacter</taxon>
    </lineage>
</organism>